<dbReference type="InterPro" id="IPR037218">
    <property type="entry name" value="PTPA_sf"/>
</dbReference>
<evidence type="ECO:0000256" key="1">
    <source>
        <dbReference type="ARBA" id="ARBA00000971"/>
    </source>
</evidence>
<dbReference type="InterPro" id="IPR004327">
    <property type="entry name" value="Phstyr_phstse_ac"/>
</dbReference>
<evidence type="ECO:0000313" key="9">
    <source>
        <dbReference type="Proteomes" id="UP001212152"/>
    </source>
</evidence>
<organism evidence="8 9">
    <name type="scientific">Geranomyces variabilis</name>
    <dbReference type="NCBI Taxonomy" id="109894"/>
    <lineage>
        <taxon>Eukaryota</taxon>
        <taxon>Fungi</taxon>
        <taxon>Fungi incertae sedis</taxon>
        <taxon>Chytridiomycota</taxon>
        <taxon>Chytridiomycota incertae sedis</taxon>
        <taxon>Chytridiomycetes</taxon>
        <taxon>Spizellomycetales</taxon>
        <taxon>Powellomycetaceae</taxon>
        <taxon>Geranomyces</taxon>
    </lineage>
</organism>
<keyword evidence="5 6" id="KW-0413">Isomerase</keyword>
<protein>
    <recommendedName>
        <fullName evidence="6">Serine/threonine-protein phosphatase 2A activator</fullName>
        <ecNumber evidence="6">5.2.1.8</ecNumber>
    </recommendedName>
    <alternativeName>
        <fullName evidence="6">Phosphotyrosyl phosphatase activator</fullName>
    </alternativeName>
</protein>
<evidence type="ECO:0000256" key="3">
    <source>
        <dbReference type="ARBA" id="ARBA00022490"/>
    </source>
</evidence>
<dbReference type="EC" id="5.2.1.8" evidence="6"/>
<keyword evidence="9" id="KW-1185">Reference proteome</keyword>
<accession>A0AAD5TCZ3</accession>
<feature type="region of interest" description="Disordered" evidence="7">
    <location>
        <begin position="1"/>
        <end position="35"/>
    </location>
</feature>
<dbReference type="Proteomes" id="UP001212152">
    <property type="component" value="Unassembled WGS sequence"/>
</dbReference>
<comment type="caution">
    <text evidence="8">The sequence shown here is derived from an EMBL/GenBank/DDBJ whole genome shotgun (WGS) entry which is preliminary data.</text>
</comment>
<evidence type="ECO:0000256" key="7">
    <source>
        <dbReference type="SAM" id="MobiDB-lite"/>
    </source>
</evidence>
<dbReference type="EMBL" id="JADGJQ010000086">
    <property type="protein sequence ID" value="KAJ3171388.1"/>
    <property type="molecule type" value="Genomic_DNA"/>
</dbReference>
<dbReference type="GO" id="GO:0005634">
    <property type="term" value="C:nucleus"/>
    <property type="evidence" value="ECO:0007669"/>
    <property type="project" value="TreeGrafter"/>
</dbReference>
<reference evidence="8" key="1">
    <citation type="submission" date="2020-05" db="EMBL/GenBank/DDBJ databases">
        <title>Phylogenomic resolution of chytrid fungi.</title>
        <authorList>
            <person name="Stajich J.E."/>
            <person name="Amses K."/>
            <person name="Simmons R."/>
            <person name="Seto K."/>
            <person name="Myers J."/>
            <person name="Bonds A."/>
            <person name="Quandt C.A."/>
            <person name="Barry K."/>
            <person name="Liu P."/>
            <person name="Grigoriev I."/>
            <person name="Longcore J.E."/>
            <person name="James T.Y."/>
        </authorList>
    </citation>
    <scope>NUCLEOTIDE SEQUENCE</scope>
    <source>
        <strain evidence="8">JEL0379</strain>
    </source>
</reference>
<dbReference type="InterPro" id="IPR043170">
    <property type="entry name" value="PTPA_C_lid"/>
</dbReference>
<proteinExistence type="inferred from homology"/>
<evidence type="ECO:0000256" key="4">
    <source>
        <dbReference type="ARBA" id="ARBA00023110"/>
    </source>
</evidence>
<dbReference type="GO" id="GO:0000159">
    <property type="term" value="C:protein phosphatase type 2A complex"/>
    <property type="evidence" value="ECO:0007669"/>
    <property type="project" value="TreeGrafter"/>
</dbReference>
<evidence type="ECO:0000313" key="8">
    <source>
        <dbReference type="EMBL" id="KAJ3171388.1"/>
    </source>
</evidence>
<keyword evidence="3 6" id="KW-0963">Cytoplasm</keyword>
<dbReference type="Pfam" id="PF03095">
    <property type="entry name" value="PTPA"/>
    <property type="match status" value="1"/>
</dbReference>
<feature type="region of interest" description="Disordered" evidence="7">
    <location>
        <begin position="390"/>
        <end position="411"/>
    </location>
</feature>
<dbReference type="GO" id="GO:0005737">
    <property type="term" value="C:cytoplasm"/>
    <property type="evidence" value="ECO:0007669"/>
    <property type="project" value="UniProtKB-SubCell"/>
</dbReference>
<comment type="function">
    <text evidence="6">PPIases accelerate the folding of proteins. It catalyzes the cis-trans isomerization of proline imidic peptide bonds in oligopeptides.</text>
</comment>
<name>A0AAD5TCZ3_9FUNG</name>
<dbReference type="FunFam" id="1.20.120.1150:FF:000002">
    <property type="entry name" value="Serine/threonine-protein phosphatase 2A activator"/>
    <property type="match status" value="1"/>
</dbReference>
<dbReference type="AlphaFoldDB" id="A0AAD5TCZ3"/>
<sequence>MAVTSASQDGNGSAEEHLSDSTSTPLVSSSSTTPTSFRIPTRVILTPADLELFQTSPAHDALLGFIEELSASARGKTLRSEYERSKTVNALVSLLDRLDEWTKEIKPEENEKSRFGNPAFQTWHDRLSSQAQTLIEEAIEPGPAAPELAAYLINSFGNRKRIDYGTGHEAHFITFLWCLQKLGCLTDSDHPALVLAVFWRYIGVMRSLQFTYWLEPAGSHGVWGLDDYHFLPFLFGASQLADHKHIRPKAIHDPDIIEQFSPDYMYLACIQFINSVKSASLRWHSPMLDDISGVKTWAKIASGMIKMYNAEVLNKLPIMQHFLFGSLLEFRAAENNTATCCDDGMHEGHTHSAGEVDPCGEGHVHAFGQEFPDCCGIRVPSAIAAAAAKRQGPDAGGMMGGVGRPRPLPFD</sequence>
<comment type="catalytic activity">
    <reaction evidence="1 6">
        <text>[protein]-peptidylproline (omega=180) = [protein]-peptidylproline (omega=0)</text>
        <dbReference type="Rhea" id="RHEA:16237"/>
        <dbReference type="Rhea" id="RHEA-COMP:10747"/>
        <dbReference type="Rhea" id="RHEA-COMP:10748"/>
        <dbReference type="ChEBI" id="CHEBI:83833"/>
        <dbReference type="ChEBI" id="CHEBI:83834"/>
        <dbReference type="EC" id="5.2.1.8"/>
    </reaction>
</comment>
<comment type="subcellular location">
    <subcellularLocation>
        <location evidence="2 6">Cytoplasm</location>
    </subcellularLocation>
</comment>
<evidence type="ECO:0000256" key="2">
    <source>
        <dbReference type="ARBA" id="ARBA00004496"/>
    </source>
</evidence>
<feature type="compositionally biased region" description="Gly residues" evidence="7">
    <location>
        <begin position="394"/>
        <end position="403"/>
    </location>
</feature>
<gene>
    <name evidence="8" type="primary">RRD2</name>
    <name evidence="8" type="ORF">HDU87_008346</name>
</gene>
<feature type="compositionally biased region" description="Low complexity" evidence="7">
    <location>
        <begin position="20"/>
        <end position="35"/>
    </location>
</feature>
<evidence type="ECO:0000256" key="6">
    <source>
        <dbReference type="RuleBase" id="RU361210"/>
    </source>
</evidence>
<dbReference type="GO" id="GO:0003755">
    <property type="term" value="F:peptidyl-prolyl cis-trans isomerase activity"/>
    <property type="evidence" value="ECO:0007669"/>
    <property type="project" value="UniProtKB-KW"/>
</dbReference>
<dbReference type="GO" id="GO:0007052">
    <property type="term" value="P:mitotic spindle organization"/>
    <property type="evidence" value="ECO:0007669"/>
    <property type="project" value="TreeGrafter"/>
</dbReference>
<keyword evidence="4 6" id="KW-0697">Rotamase</keyword>
<dbReference type="CDD" id="cd04087">
    <property type="entry name" value="PTPA"/>
    <property type="match status" value="1"/>
</dbReference>
<dbReference type="GO" id="GO:0008160">
    <property type="term" value="F:protein tyrosine phosphatase activator activity"/>
    <property type="evidence" value="ECO:0007669"/>
    <property type="project" value="TreeGrafter"/>
</dbReference>
<feature type="compositionally biased region" description="Polar residues" evidence="7">
    <location>
        <begin position="1"/>
        <end position="11"/>
    </location>
</feature>
<dbReference type="PANTHER" id="PTHR10012:SF5">
    <property type="entry name" value="SERINE_THREONINE-PROTEIN PHOSPHATASE 2A ACTIVATOR 2"/>
    <property type="match status" value="1"/>
</dbReference>
<dbReference type="Gene3D" id="1.20.120.1150">
    <property type="match status" value="1"/>
</dbReference>
<evidence type="ECO:0000256" key="5">
    <source>
        <dbReference type="ARBA" id="ARBA00023235"/>
    </source>
</evidence>
<dbReference type="PANTHER" id="PTHR10012">
    <property type="entry name" value="SERINE/THREONINE-PROTEIN PHOSPHATASE 2A REGULATORY SUBUNIT B"/>
    <property type="match status" value="1"/>
</dbReference>
<dbReference type="SUPFAM" id="SSF140984">
    <property type="entry name" value="PTPA-like"/>
    <property type="match status" value="1"/>
</dbReference>
<comment type="similarity">
    <text evidence="6">Belongs to the PTPA-type PPIase family.</text>
</comment>